<dbReference type="InterPro" id="IPR003675">
    <property type="entry name" value="Rce1/LyrA-like_dom"/>
</dbReference>
<feature type="transmembrane region" description="Helical" evidence="2">
    <location>
        <begin position="201"/>
        <end position="219"/>
    </location>
</feature>
<keyword evidence="2" id="KW-1133">Transmembrane helix</keyword>
<proteinExistence type="inferred from homology"/>
<keyword evidence="4" id="KW-0645">Protease</keyword>
<comment type="similarity">
    <text evidence="1">Belongs to the UPF0177 family.</text>
</comment>
<evidence type="ECO:0000313" key="5">
    <source>
        <dbReference type="Proteomes" id="UP000288388"/>
    </source>
</evidence>
<dbReference type="RefSeq" id="WP_049221788.1">
    <property type="nucleotide sequence ID" value="NZ_JBDMGC010000061.1"/>
</dbReference>
<feature type="domain" description="CAAX prenyl protease 2/Lysostaphin resistance protein A-like" evidence="3">
    <location>
        <begin position="110"/>
        <end position="214"/>
    </location>
</feature>
<sequence length="264" mass="30479">MKKIKKSVIAFLVLCFALSSIFYVLIIKYQMLNMAYLLMWCPGVAAIIVKRMYYRNEPLINLQKFKLKYVLLGIGIPFIYSLFSYSIYLIMRGKGAFSNDFIRTLTSNPLILLLYVSLFFITALGKEIGWRGFLNRKMFQVFGFRKGAFLTGSIWAVWHLPLILAGYVSDIPIWYQVPIYVIQCIAMSYPMSYLSLKSKSVWSAAFFHFTHNFVIQVLLDQSINGPNKPYLVGETGVLTILILLTFCFMYAKKPTDSLKENQLF</sequence>
<comment type="caution">
    <text evidence="4">The sequence shown here is derived from an EMBL/GenBank/DDBJ whole genome shotgun (WGS) entry which is preliminary data.</text>
</comment>
<evidence type="ECO:0000256" key="1">
    <source>
        <dbReference type="ARBA" id="ARBA00009067"/>
    </source>
</evidence>
<feature type="transmembrane region" description="Helical" evidence="2">
    <location>
        <begin position="231"/>
        <end position="251"/>
    </location>
</feature>
<name>A0A2N8PTS1_ENTAV</name>
<organism evidence="4 5">
    <name type="scientific">Enterococcus avium</name>
    <name type="common">Streptococcus avium</name>
    <dbReference type="NCBI Taxonomy" id="33945"/>
    <lineage>
        <taxon>Bacteria</taxon>
        <taxon>Bacillati</taxon>
        <taxon>Bacillota</taxon>
        <taxon>Bacilli</taxon>
        <taxon>Lactobacillales</taxon>
        <taxon>Enterococcaceae</taxon>
        <taxon>Enterococcus</taxon>
    </lineage>
</organism>
<keyword evidence="2" id="KW-0472">Membrane</keyword>
<dbReference type="GO" id="GO:0006508">
    <property type="term" value="P:proteolysis"/>
    <property type="evidence" value="ECO:0007669"/>
    <property type="project" value="UniProtKB-KW"/>
</dbReference>
<keyword evidence="4" id="KW-0482">Metalloprotease</keyword>
<keyword evidence="4" id="KW-0378">Hydrolase</keyword>
<evidence type="ECO:0000256" key="2">
    <source>
        <dbReference type="SAM" id="Phobius"/>
    </source>
</evidence>
<feature type="transmembrane region" description="Helical" evidence="2">
    <location>
        <begin position="173"/>
        <end position="194"/>
    </location>
</feature>
<dbReference type="GO" id="GO:0004175">
    <property type="term" value="F:endopeptidase activity"/>
    <property type="evidence" value="ECO:0007669"/>
    <property type="project" value="UniProtKB-ARBA"/>
</dbReference>
<dbReference type="EMBL" id="RYZS01000002">
    <property type="protein sequence ID" value="RVU92546.1"/>
    <property type="molecule type" value="Genomic_DNA"/>
</dbReference>
<dbReference type="GO" id="GO:0080120">
    <property type="term" value="P:CAAX-box protein maturation"/>
    <property type="evidence" value="ECO:0007669"/>
    <property type="project" value="UniProtKB-ARBA"/>
</dbReference>
<reference evidence="4 5" key="1">
    <citation type="submission" date="2018-12" db="EMBL/GenBank/DDBJ databases">
        <title>A novel vanA-carrying plasmid in a clinical isolate of Enterococcus avium.</title>
        <authorList>
            <person name="Bernasconi O.J."/>
            <person name="Luzzaro F."/>
            <person name="Endimiani A."/>
        </authorList>
    </citation>
    <scope>NUCLEOTIDE SEQUENCE [LARGE SCALE GENOMIC DNA]</scope>
    <source>
        <strain evidence="4 5">LC0559/18</strain>
    </source>
</reference>
<feature type="transmembrane region" description="Helical" evidence="2">
    <location>
        <begin position="148"/>
        <end position="167"/>
    </location>
</feature>
<feature type="transmembrane region" description="Helical" evidence="2">
    <location>
        <begin position="32"/>
        <end position="49"/>
    </location>
</feature>
<evidence type="ECO:0000259" key="3">
    <source>
        <dbReference type="Pfam" id="PF02517"/>
    </source>
</evidence>
<dbReference type="AlphaFoldDB" id="A0A2N8PTS1"/>
<dbReference type="PANTHER" id="PTHR35797:SF1">
    <property type="entry name" value="PROTEASE"/>
    <property type="match status" value="1"/>
</dbReference>
<dbReference type="InterPro" id="IPR042150">
    <property type="entry name" value="MmRce1-like"/>
</dbReference>
<dbReference type="PANTHER" id="PTHR35797">
    <property type="entry name" value="PROTEASE-RELATED"/>
    <property type="match status" value="1"/>
</dbReference>
<dbReference type="Pfam" id="PF02517">
    <property type="entry name" value="Rce1-like"/>
    <property type="match status" value="1"/>
</dbReference>
<evidence type="ECO:0000313" key="4">
    <source>
        <dbReference type="EMBL" id="RVU92546.1"/>
    </source>
</evidence>
<protein>
    <submittedName>
        <fullName evidence="4">CPBP family intramembrane metalloprotease</fullName>
    </submittedName>
</protein>
<dbReference type="GO" id="GO:0008237">
    <property type="term" value="F:metallopeptidase activity"/>
    <property type="evidence" value="ECO:0007669"/>
    <property type="project" value="UniProtKB-KW"/>
</dbReference>
<dbReference type="Proteomes" id="UP000288388">
    <property type="component" value="Unassembled WGS sequence"/>
</dbReference>
<keyword evidence="2" id="KW-0812">Transmembrane</keyword>
<accession>A0A2N8PTS1</accession>
<feature type="transmembrane region" description="Helical" evidence="2">
    <location>
        <begin position="69"/>
        <end position="90"/>
    </location>
</feature>
<gene>
    <name evidence="4" type="ORF">EK398_18695</name>
</gene>
<feature type="transmembrane region" description="Helical" evidence="2">
    <location>
        <begin position="7"/>
        <end position="26"/>
    </location>
</feature>
<feature type="transmembrane region" description="Helical" evidence="2">
    <location>
        <begin position="110"/>
        <end position="128"/>
    </location>
</feature>